<reference evidence="4 5" key="1">
    <citation type="submission" date="2024-10" db="EMBL/GenBank/DDBJ databases">
        <title>Updated reference genomes for cyclostephanoid diatoms.</title>
        <authorList>
            <person name="Roberts W.R."/>
            <person name="Alverson A.J."/>
        </authorList>
    </citation>
    <scope>NUCLEOTIDE SEQUENCE [LARGE SCALE GENOMIC DNA]</scope>
    <source>
        <strain evidence="4 5">AJA010-31</strain>
    </source>
</reference>
<feature type="compositionally biased region" description="Low complexity" evidence="1">
    <location>
        <begin position="192"/>
        <end position="204"/>
    </location>
</feature>
<gene>
    <name evidence="4" type="ORF">ACHAWO_000044</name>
</gene>
<proteinExistence type="predicted"/>
<keyword evidence="5" id="KW-1185">Reference proteome</keyword>
<comment type="caution">
    <text evidence="4">The sequence shown here is derived from an EMBL/GenBank/DDBJ whole genome shotgun (WGS) entry which is preliminary data.</text>
</comment>
<evidence type="ECO:0000313" key="4">
    <source>
        <dbReference type="EMBL" id="KAL3800911.1"/>
    </source>
</evidence>
<sequence length="340" mass="38363">MSAHEKLSIQHHLASILSLSPTDDEDYISEILDQLLSIESAEDVAEYLGNFVADEAAGDVALFVEELGGFKSGPMAASTQAEGTAKTEEKKQNMQAPSSGNRILDEGAAQREEIRLRELEAREKQRMEQERLRMKKEDEEMRRQREAESKNVIQSVESKFKWEKNVESSSSAIRNANQTAPKPIDKGKQPTKKNTTQQTTTSTTKKVDTMPSKPLKGTPKSICGCFGNKHAPLTNCLHCGRISCEREGYDYCPFCNHLVTQFMSSSNSKHDSALAHKERLLEYDRTSASRTHVHDDQEDYFVTQSSMWSSAQEQEEASALEEERRKKVHQRGSQKLDINF</sequence>
<feature type="compositionally biased region" description="Polar residues" evidence="1">
    <location>
        <begin position="169"/>
        <end position="180"/>
    </location>
</feature>
<feature type="region of interest" description="Disordered" evidence="1">
    <location>
        <begin position="125"/>
        <end position="152"/>
    </location>
</feature>
<organism evidence="4 5">
    <name type="scientific">Cyclotella atomus</name>
    <dbReference type="NCBI Taxonomy" id="382360"/>
    <lineage>
        <taxon>Eukaryota</taxon>
        <taxon>Sar</taxon>
        <taxon>Stramenopiles</taxon>
        <taxon>Ochrophyta</taxon>
        <taxon>Bacillariophyta</taxon>
        <taxon>Coscinodiscophyceae</taxon>
        <taxon>Thalassiosirophycidae</taxon>
        <taxon>Stephanodiscales</taxon>
        <taxon>Stephanodiscaceae</taxon>
        <taxon>Cyclotella</taxon>
    </lineage>
</organism>
<feature type="compositionally biased region" description="Basic and acidic residues" evidence="1">
    <location>
        <begin position="125"/>
        <end position="149"/>
    </location>
</feature>
<evidence type="ECO:0008006" key="6">
    <source>
        <dbReference type="Google" id="ProtNLM"/>
    </source>
</evidence>
<dbReference type="PANTHER" id="PTHR12963:SF4">
    <property type="entry name" value="ACTIVATING SIGNAL COINTEGRATOR 1"/>
    <property type="match status" value="1"/>
</dbReference>
<dbReference type="Proteomes" id="UP001530400">
    <property type="component" value="Unassembled WGS sequence"/>
</dbReference>
<feature type="domain" description="Activating signal cointegrator 1 third" evidence="3">
    <location>
        <begin position="296"/>
        <end position="340"/>
    </location>
</feature>
<feature type="domain" description="TRIP4/RQT4 C2HC5-type zinc finger" evidence="2">
    <location>
        <begin position="222"/>
        <end position="259"/>
    </location>
</feature>
<name>A0ABD3QLY8_9STRA</name>
<evidence type="ECO:0000259" key="2">
    <source>
        <dbReference type="Pfam" id="PF06221"/>
    </source>
</evidence>
<feature type="region of interest" description="Disordered" evidence="1">
    <location>
        <begin position="74"/>
        <end position="109"/>
    </location>
</feature>
<protein>
    <recommendedName>
        <fullName evidence="6">Zinc finger C2HC5-type domain-containing protein</fullName>
    </recommendedName>
</protein>
<evidence type="ECO:0000256" key="1">
    <source>
        <dbReference type="SAM" id="MobiDB-lite"/>
    </source>
</evidence>
<dbReference type="Pfam" id="PF06221">
    <property type="entry name" value="zf-C2HC5"/>
    <property type="match status" value="1"/>
</dbReference>
<dbReference type="AlphaFoldDB" id="A0ABD3QLY8"/>
<dbReference type="PANTHER" id="PTHR12963">
    <property type="entry name" value="THYROID RECEPTOR INTERACTING PROTEIN RELATED"/>
    <property type="match status" value="1"/>
</dbReference>
<feature type="region of interest" description="Disordered" evidence="1">
    <location>
        <begin position="169"/>
        <end position="214"/>
    </location>
</feature>
<dbReference type="InterPro" id="IPR056993">
    <property type="entry name" value="TRIP4_3rd_dom"/>
</dbReference>
<evidence type="ECO:0000313" key="5">
    <source>
        <dbReference type="Proteomes" id="UP001530400"/>
    </source>
</evidence>
<dbReference type="Pfam" id="PF23134">
    <property type="entry name" value="TRIP4_3rd"/>
    <property type="match status" value="1"/>
</dbReference>
<dbReference type="InterPro" id="IPR009349">
    <property type="entry name" value="TRIP4/RQT4_C2HC5_Znf"/>
</dbReference>
<feature type="region of interest" description="Disordered" evidence="1">
    <location>
        <begin position="306"/>
        <end position="340"/>
    </location>
</feature>
<dbReference type="InterPro" id="IPR039128">
    <property type="entry name" value="TRIP4-like"/>
</dbReference>
<accession>A0ABD3QLY8</accession>
<dbReference type="EMBL" id="JALLPJ020000149">
    <property type="protein sequence ID" value="KAL3800911.1"/>
    <property type="molecule type" value="Genomic_DNA"/>
</dbReference>
<evidence type="ECO:0000259" key="3">
    <source>
        <dbReference type="Pfam" id="PF23134"/>
    </source>
</evidence>